<dbReference type="InterPro" id="IPR005546">
    <property type="entry name" value="Autotransporte_beta"/>
</dbReference>
<dbReference type="InterPro" id="IPR006315">
    <property type="entry name" value="OM_autotransptr_brl_dom"/>
</dbReference>
<dbReference type="GO" id="GO:0019867">
    <property type="term" value="C:outer membrane"/>
    <property type="evidence" value="ECO:0007669"/>
    <property type="project" value="InterPro"/>
</dbReference>
<feature type="compositionally biased region" description="Polar residues" evidence="2">
    <location>
        <begin position="7"/>
        <end position="18"/>
    </location>
</feature>
<dbReference type="Gene3D" id="2.40.128.130">
    <property type="entry name" value="Autotransporter beta-domain"/>
    <property type="match status" value="1"/>
</dbReference>
<dbReference type="Gene3D" id="2.60.40.10">
    <property type="entry name" value="Immunoglobulins"/>
    <property type="match status" value="4"/>
</dbReference>
<proteinExistence type="inferred from homology"/>
<feature type="domain" description="Autotransporter" evidence="3">
    <location>
        <begin position="1448"/>
        <end position="1743"/>
    </location>
</feature>
<dbReference type="Pfam" id="PF03797">
    <property type="entry name" value="Autotransporter"/>
    <property type="match status" value="1"/>
</dbReference>
<dbReference type="SMART" id="SM00869">
    <property type="entry name" value="Autotransporter"/>
    <property type="match status" value="1"/>
</dbReference>
<dbReference type="NCBIfam" id="TIGR01414">
    <property type="entry name" value="autotrans_barl"/>
    <property type="match status" value="1"/>
</dbReference>
<feature type="region of interest" description="Disordered" evidence="2">
    <location>
        <begin position="1"/>
        <end position="22"/>
    </location>
</feature>
<dbReference type="KEGG" id="xba:C7S18_13050"/>
<protein>
    <recommendedName>
        <fullName evidence="3">Autotransporter domain-containing protein</fullName>
    </recommendedName>
</protein>
<name>A0A2P1PT96_9GAMM</name>
<dbReference type="Pfam" id="PF02369">
    <property type="entry name" value="Big_1"/>
    <property type="match status" value="1"/>
</dbReference>
<dbReference type="Proteomes" id="UP000241074">
    <property type="component" value="Chromosome"/>
</dbReference>
<accession>A0A2P1PT96</accession>
<dbReference type="InterPro" id="IPR013783">
    <property type="entry name" value="Ig-like_fold"/>
</dbReference>
<evidence type="ECO:0000259" key="3">
    <source>
        <dbReference type="PROSITE" id="PS51208"/>
    </source>
</evidence>
<reference evidence="4 5" key="2">
    <citation type="submission" date="2018-03" db="EMBL/GenBank/DDBJ databases">
        <authorList>
            <person name="Keele B.F."/>
        </authorList>
    </citation>
    <scope>NUCLEOTIDE SEQUENCE [LARGE SCALE GENOMIC DNA]</scope>
    <source>
        <strain evidence="4 5">D13</strain>
    </source>
</reference>
<dbReference type="InterPro" id="IPR008964">
    <property type="entry name" value="Invasin/intimin_cell_adhesion"/>
</dbReference>
<dbReference type="EMBL" id="CP027860">
    <property type="protein sequence ID" value="AVP98069.1"/>
    <property type="molecule type" value="Genomic_DNA"/>
</dbReference>
<keyword evidence="5" id="KW-1185">Reference proteome</keyword>
<dbReference type="SMART" id="SM00634">
    <property type="entry name" value="BID_1"/>
    <property type="match status" value="4"/>
</dbReference>
<comment type="similarity">
    <text evidence="1">Belongs to the intimin/invasin family.</text>
</comment>
<dbReference type="InterPro" id="IPR036709">
    <property type="entry name" value="Autotransporte_beta_dom_sf"/>
</dbReference>
<dbReference type="SUPFAM" id="SSF49373">
    <property type="entry name" value="Invasin/intimin cell-adhesion fragments"/>
    <property type="match status" value="8"/>
</dbReference>
<dbReference type="Gene3D" id="2.60.40.1120">
    <property type="entry name" value="Carboxypeptidase-like, regulatory domain"/>
    <property type="match status" value="1"/>
</dbReference>
<evidence type="ECO:0000313" key="5">
    <source>
        <dbReference type="Proteomes" id="UP000241074"/>
    </source>
</evidence>
<gene>
    <name evidence="4" type="ORF">C7S18_13050</name>
</gene>
<evidence type="ECO:0000313" key="4">
    <source>
        <dbReference type="EMBL" id="AVP98069.1"/>
    </source>
</evidence>
<dbReference type="PROSITE" id="PS51208">
    <property type="entry name" value="AUTOTRANSPORTER"/>
    <property type="match status" value="1"/>
</dbReference>
<reference evidence="4 5" key="1">
    <citation type="submission" date="2018-03" db="EMBL/GenBank/DDBJ databases">
        <title>Ahniella affigens gen. nov., sp. nov., a gammaproteobacterium isolated from sandy soil near a stream.</title>
        <authorList>
            <person name="Ko Y."/>
            <person name="Kim J.-H."/>
        </authorList>
    </citation>
    <scope>NUCLEOTIDE SEQUENCE [LARGE SCALE GENOMIC DNA]</scope>
    <source>
        <strain evidence="4 5">D13</strain>
    </source>
</reference>
<organism evidence="4 5">
    <name type="scientific">Ahniella affigens</name>
    <dbReference type="NCBI Taxonomy" id="2021234"/>
    <lineage>
        <taxon>Bacteria</taxon>
        <taxon>Pseudomonadati</taxon>
        <taxon>Pseudomonadota</taxon>
        <taxon>Gammaproteobacteria</taxon>
        <taxon>Lysobacterales</taxon>
        <taxon>Rhodanobacteraceae</taxon>
        <taxon>Ahniella</taxon>
    </lineage>
</organism>
<dbReference type="SUPFAM" id="SSF103515">
    <property type="entry name" value="Autotransporter"/>
    <property type="match status" value="1"/>
</dbReference>
<evidence type="ECO:0000256" key="2">
    <source>
        <dbReference type="SAM" id="MobiDB-lite"/>
    </source>
</evidence>
<sequence length="1743" mass="177020">MPVSILTRGTQHECGSTATPPPPPSEYFPRISVRVRWFSRLSCYGPQGPTAISRPADPGKSPLICRLLDEIAFLCRNMANWGRRSLVMTVYRDVVTLLNTSAKSARIVAKLAILTVLGMLVVPMAQASTGCQLSATTVNTSIAPNGTANFNFDIVDFNACTGASGNITVLSNTTGGGTLSQPTFSGALGTNINFSMSTGGTPGLVEVTANCTAGCNGLTTLTFRVSTSTYSLQRVSPGTVVTGTGVPTTLQVQALRNGVGQTSVPVNFNATGPGSFTFNPTPPVVTNGTGIANIQFSSPTQGTYTVNGDFCNPDFLPACNSIPTAFQVLVGTSITPKPGNPVSGNASTTTPVIKVTAQDGGNPAVGIPVSWSIQAGDASINTASNVTDSNGDAGATLNLGITAGSSVTLRATRNDTSDFVDIPFTINDDFNLAPISPTTLSTSVGQPLAITTRYLLNGNPNPNTVGYSVSPGGPSLVPSVVTPDGNGDATTSFTSGAVGTYTVTASGNCLTVVPNCPPAPVVYTVNVVNQTLGGGGTLEANPNEALVLSATALDNGTPAAGVTINWSLSTGAATPTNGSSVTDGAGVAIFAVVSPNTVPTTYTYTAVRGDAPSASTVYTVNVIAPTLTLISGNNQTGLTTSTSPLPMVVELRNGKTPSAPLPGKTITWTTLSGPAFPQTGSSVTDGLGRTSVFANFGGSGGASIIQASDSGPGLASVSFNMTSLLPTLVNVSGNGQTGSPGATLAPLIVRAENNATAAPGVTINWTVVSGSATLSAPSSVTDGAGNAQVVPTLAVNGGSAQIRAARADQPGVNTTFIISSTALLSIQSGDGQSGPIGTPGAAPLVARLSSGSSPVSGANVDWQVLSGGGSVILSAATVVTDANGDAALPFDYGSVPGSAVVRASALGGTTTADFTVTALSRDLLVISGNSQIGVPNGVGAPLVVRAETNGSPDANVGISWSVTGPATVSSTNSLTDGSGQSSVDLLFGNALGSVQITATRTDSGASVSFALTVGAALGIVSGNGQSGVPNSVADQPLVISLTDLNQQPISGAPIQWRVLVGNASLTQASTSTDGSGRSSNSFRFGANTGPLQIEASAFDGLVHAVFSAQANSASLSIVAGQGQSGPVGSVLPIPFRIRFSDVPPGNAATPKGRAGVPVTWTVLNGGGSLTQQTNVTDANGEATATLRLGSNRGQNNVRAALPGNLQVEFLATGVLTSANLSIVSGNPQTLPTNTDSDPLVVRLLDDNGQAVDGVAVQWTGNNALLGATSCVTGSNGQCSIRAKVDLPGASSVTAKTSNPNAGPVTFSLTGAVAELDGLNPRQSAIADAIDQACPALAALGSSRTAAQNDLFQRCREIVDAAGLQPDAASAALESLFPDVALVQSSASLLAAQAQQDNLKARLGNLRSNRASNPLAGLSVAGPGGVLGFGDLVGYLLQADGDSAPEIGAEFSRWGFFASGQLGRAEADANPQRPAYDLDINGLTVGVDYRMSDKLVLGGAVGYTRQDADLNDQNGTLDTSGYSLSAYASYYYGNNWYLDSVLTWGRNQFDLDRQIQYTLPRVGGGTIVVDQQARASSDGDMKSVSATLGRDFQHQAWSFGPYARVTYSKFGFDQTAEQLDSGAGSGLGMVLETRDIDSLVGVLGGRVSYTHSASWGILIPTAQLEWESEFKDDPSVLEARFLNDPTNTPIMLSSDPYDQDFLRLGVGLSMVLSGGKSGFIQYERSIGRDGFNQDNLNLGVRIEF</sequence>
<dbReference type="InterPro" id="IPR003344">
    <property type="entry name" value="Big_1_dom"/>
</dbReference>
<evidence type="ECO:0000256" key="1">
    <source>
        <dbReference type="ARBA" id="ARBA00010116"/>
    </source>
</evidence>
<dbReference type="OrthoDB" id="5927401at2"/>